<dbReference type="PROSITE" id="PS50943">
    <property type="entry name" value="HTH_CROC1"/>
    <property type="match status" value="1"/>
</dbReference>
<dbReference type="Proteomes" id="UP000291269">
    <property type="component" value="Unassembled WGS sequence"/>
</dbReference>
<dbReference type="CDD" id="cd00093">
    <property type="entry name" value="HTH_XRE"/>
    <property type="match status" value="1"/>
</dbReference>
<reference evidence="2 3" key="1">
    <citation type="journal article" date="2019" name="Gut">
        <title>Antibiotics-induced monodominance of a novel gut bacterial order.</title>
        <authorList>
            <person name="Hildebrand F."/>
            <person name="Moitinho-Silva L."/>
            <person name="Blasche S."/>
            <person name="Jahn M.T."/>
            <person name="Gossmann T.I."/>
            <person name="Heuerta-Cepas J."/>
            <person name="Hercog R."/>
            <person name="Luetge M."/>
            <person name="Bahram M."/>
            <person name="Pryszlak A."/>
            <person name="Alves R.J."/>
            <person name="Waszak S.M."/>
            <person name="Zhu A."/>
            <person name="Ye L."/>
            <person name="Costea P.I."/>
            <person name="Aalvink S."/>
            <person name="Belzer C."/>
            <person name="Forslund S.K."/>
            <person name="Sunagawa S."/>
            <person name="Hentschel U."/>
            <person name="Merten C."/>
            <person name="Patil K.R."/>
            <person name="Benes V."/>
            <person name="Bork P."/>
        </authorList>
    </citation>
    <scope>NUCLEOTIDE SEQUENCE [LARGE SCALE GENOMIC DNA]</scope>
    <source>
        <strain evidence="2 3">HDS1380</strain>
    </source>
</reference>
<keyword evidence="3" id="KW-1185">Reference proteome</keyword>
<dbReference type="InterPro" id="IPR010982">
    <property type="entry name" value="Lambda_DNA-bd_dom_sf"/>
</dbReference>
<evidence type="ECO:0000259" key="1">
    <source>
        <dbReference type="PROSITE" id="PS50943"/>
    </source>
</evidence>
<comment type="caution">
    <text evidence="2">The sequence shown here is derived from an EMBL/GenBank/DDBJ whole genome shotgun (WGS) entry which is preliminary data.</text>
</comment>
<feature type="domain" description="HTH cro/C1-type" evidence="1">
    <location>
        <begin position="16"/>
        <end position="72"/>
    </location>
</feature>
<accession>A0A4Q2KE99</accession>
<dbReference type="Pfam" id="PF01381">
    <property type="entry name" value="HTH_3"/>
    <property type="match status" value="1"/>
</dbReference>
<evidence type="ECO:0000313" key="2">
    <source>
        <dbReference type="EMBL" id="RXZ61531.1"/>
    </source>
</evidence>
<proteinExistence type="predicted"/>
<dbReference type="Gene3D" id="1.10.260.40">
    <property type="entry name" value="lambda repressor-like DNA-binding domains"/>
    <property type="match status" value="1"/>
</dbReference>
<dbReference type="SUPFAM" id="SSF47413">
    <property type="entry name" value="lambda repressor-like DNA-binding domains"/>
    <property type="match status" value="1"/>
</dbReference>
<gene>
    <name evidence="2" type="ORF">ESZ91_03820</name>
</gene>
<dbReference type="InterPro" id="IPR001387">
    <property type="entry name" value="Cro/C1-type_HTH"/>
</dbReference>
<protein>
    <submittedName>
        <fullName evidence="2">XRE family transcriptional regulator</fullName>
    </submittedName>
</protein>
<organism evidence="2 3">
    <name type="scientific">Candidatus Borkfalkia ceftriaxoniphila</name>
    <dbReference type="NCBI Taxonomy" id="2508949"/>
    <lineage>
        <taxon>Bacteria</taxon>
        <taxon>Bacillati</taxon>
        <taxon>Bacillota</taxon>
        <taxon>Clostridia</taxon>
        <taxon>Christensenellales</taxon>
        <taxon>Christensenellaceae</taxon>
        <taxon>Candidatus Borkfalkia</taxon>
    </lineage>
</organism>
<dbReference type="EMBL" id="SDOZ01000002">
    <property type="protein sequence ID" value="RXZ61531.1"/>
    <property type="molecule type" value="Genomic_DNA"/>
</dbReference>
<dbReference type="SMART" id="SM00530">
    <property type="entry name" value="HTH_XRE"/>
    <property type="match status" value="1"/>
</dbReference>
<sequence length="130" mass="14760">MQVNIGGEKMTFGESLQKQRIAKGLSMRELALRAGFTAQYLSDIEYGKRAAPEKDVLDNLINALDLTVDEERLLYDLAAEERNSLAQDIPNYIKGNDIIIRALRTAKDVNAGVEEWQNFIDAMKERNKRD</sequence>
<dbReference type="GO" id="GO:0003677">
    <property type="term" value="F:DNA binding"/>
    <property type="evidence" value="ECO:0007669"/>
    <property type="project" value="InterPro"/>
</dbReference>
<dbReference type="OrthoDB" id="2056359at2"/>
<dbReference type="AlphaFoldDB" id="A0A4Q2KE99"/>
<evidence type="ECO:0000313" key="3">
    <source>
        <dbReference type="Proteomes" id="UP000291269"/>
    </source>
</evidence>
<name>A0A4Q2KE99_9FIRM</name>